<comment type="caution">
    <text evidence="1">The sequence shown here is derived from an EMBL/GenBank/DDBJ whole genome shotgun (WGS) entry which is preliminary data.</text>
</comment>
<dbReference type="Proteomes" id="UP000828390">
    <property type="component" value="Unassembled WGS sequence"/>
</dbReference>
<keyword evidence="2" id="KW-1185">Reference proteome</keyword>
<protein>
    <submittedName>
        <fullName evidence="1">Uncharacterized protein</fullName>
    </submittedName>
</protein>
<gene>
    <name evidence="1" type="ORF">DPMN_023762</name>
</gene>
<proteinExistence type="predicted"/>
<name>A0A9D4LN41_DREPO</name>
<reference evidence="1" key="2">
    <citation type="submission" date="2020-11" db="EMBL/GenBank/DDBJ databases">
        <authorList>
            <person name="McCartney M.A."/>
            <person name="Auch B."/>
            <person name="Kono T."/>
            <person name="Mallez S."/>
            <person name="Becker A."/>
            <person name="Gohl D.M."/>
            <person name="Silverstein K.A.T."/>
            <person name="Koren S."/>
            <person name="Bechman K.B."/>
            <person name="Herman A."/>
            <person name="Abrahante J.E."/>
            <person name="Garbe J."/>
        </authorList>
    </citation>
    <scope>NUCLEOTIDE SEQUENCE</scope>
    <source>
        <strain evidence="1">Duluth1</strain>
        <tissue evidence="1">Whole animal</tissue>
    </source>
</reference>
<evidence type="ECO:0000313" key="2">
    <source>
        <dbReference type="Proteomes" id="UP000828390"/>
    </source>
</evidence>
<organism evidence="1 2">
    <name type="scientific">Dreissena polymorpha</name>
    <name type="common">Zebra mussel</name>
    <name type="synonym">Mytilus polymorpha</name>
    <dbReference type="NCBI Taxonomy" id="45954"/>
    <lineage>
        <taxon>Eukaryota</taxon>
        <taxon>Metazoa</taxon>
        <taxon>Spiralia</taxon>
        <taxon>Lophotrochozoa</taxon>
        <taxon>Mollusca</taxon>
        <taxon>Bivalvia</taxon>
        <taxon>Autobranchia</taxon>
        <taxon>Heteroconchia</taxon>
        <taxon>Euheterodonta</taxon>
        <taxon>Imparidentia</taxon>
        <taxon>Neoheterodontei</taxon>
        <taxon>Myida</taxon>
        <taxon>Dreissenoidea</taxon>
        <taxon>Dreissenidae</taxon>
        <taxon>Dreissena</taxon>
    </lineage>
</organism>
<dbReference type="EMBL" id="JAIWYP010000002">
    <property type="protein sequence ID" value="KAH3860839.1"/>
    <property type="molecule type" value="Genomic_DNA"/>
</dbReference>
<evidence type="ECO:0000313" key="1">
    <source>
        <dbReference type="EMBL" id="KAH3860839.1"/>
    </source>
</evidence>
<reference evidence="1" key="1">
    <citation type="journal article" date="2019" name="bioRxiv">
        <title>The Genome of the Zebra Mussel, Dreissena polymorpha: A Resource for Invasive Species Research.</title>
        <authorList>
            <person name="McCartney M.A."/>
            <person name="Auch B."/>
            <person name="Kono T."/>
            <person name="Mallez S."/>
            <person name="Zhang Y."/>
            <person name="Obille A."/>
            <person name="Becker A."/>
            <person name="Abrahante J.E."/>
            <person name="Garbe J."/>
            <person name="Badalamenti J.P."/>
            <person name="Herman A."/>
            <person name="Mangelson H."/>
            <person name="Liachko I."/>
            <person name="Sullivan S."/>
            <person name="Sone E.D."/>
            <person name="Koren S."/>
            <person name="Silverstein K.A.T."/>
            <person name="Beckman K.B."/>
            <person name="Gohl D.M."/>
        </authorList>
    </citation>
    <scope>NUCLEOTIDE SEQUENCE</scope>
    <source>
        <strain evidence="1">Duluth1</strain>
        <tissue evidence="1">Whole animal</tissue>
    </source>
</reference>
<accession>A0A9D4LN41</accession>
<sequence length="151" mass="16957">MKFHGCIIVNENKINCRPATGTIFEIIQDIININGLTKFREEWTIHVTLRVKNDPPPGGYVFQPTGTISNSTKIYDDRTINVTSRVLTRTIFKLVQDTIRTNLLTKFNGDQAINVASSVLTMQMLSIVVGELVVVVVVVEVVVEEVNVWKL</sequence>
<dbReference type="AlphaFoldDB" id="A0A9D4LN41"/>